<dbReference type="SUPFAM" id="SSF55486">
    <property type="entry name" value="Metalloproteases ('zincins'), catalytic domain"/>
    <property type="match status" value="1"/>
</dbReference>
<evidence type="ECO:0000313" key="3">
    <source>
        <dbReference type="Proteomes" id="UP000763641"/>
    </source>
</evidence>
<evidence type="ECO:0000256" key="1">
    <source>
        <dbReference type="SAM" id="MobiDB-lite"/>
    </source>
</evidence>
<sequence>MERQAAIGEAPDAAAIETIARATIARLPAAFAAHLGDVVLLVEEFADDETLAALGIEHPLDLTGLYHGRPVGEKSSMESGALPDRIHLYRRAILDEWVETGVRLDDLVAHVTIHEIGHHFGLSDDDMHALEDAAGPDTGGPDTGGPD</sequence>
<keyword evidence="3" id="KW-1185">Reference proteome</keyword>
<protein>
    <submittedName>
        <fullName evidence="2">Metallopeptidase family protein</fullName>
    </submittedName>
</protein>
<reference evidence="2 3" key="1">
    <citation type="submission" date="2020-12" db="EMBL/GenBank/DDBJ databases">
        <title>Sphingomonas sp.</title>
        <authorList>
            <person name="Kim M.K."/>
        </authorList>
    </citation>
    <scope>NUCLEOTIDE SEQUENCE [LARGE SCALE GENOMIC DNA]</scope>
    <source>
        <strain evidence="2 3">BT552</strain>
    </source>
</reference>
<accession>A0ABS2D711</accession>
<dbReference type="Proteomes" id="UP000763641">
    <property type="component" value="Unassembled WGS sequence"/>
</dbReference>
<dbReference type="Pfam" id="PF06262">
    <property type="entry name" value="Zincin_1"/>
    <property type="match status" value="1"/>
</dbReference>
<dbReference type="RefSeq" id="WP_204198838.1">
    <property type="nucleotide sequence ID" value="NZ_JAFEMC010000003.1"/>
</dbReference>
<organism evidence="2 3">
    <name type="scientific">Sphingomonas longa</name>
    <dbReference type="NCBI Taxonomy" id="2778730"/>
    <lineage>
        <taxon>Bacteria</taxon>
        <taxon>Pseudomonadati</taxon>
        <taxon>Pseudomonadota</taxon>
        <taxon>Alphaproteobacteria</taxon>
        <taxon>Sphingomonadales</taxon>
        <taxon>Sphingomonadaceae</taxon>
        <taxon>Sphingomonas</taxon>
    </lineage>
</organism>
<dbReference type="EMBL" id="JAFEMC010000003">
    <property type="protein sequence ID" value="MBM6576720.1"/>
    <property type="molecule type" value="Genomic_DNA"/>
</dbReference>
<dbReference type="CDD" id="cd12952">
    <property type="entry name" value="MMP_ACEL2062"/>
    <property type="match status" value="1"/>
</dbReference>
<dbReference type="InterPro" id="IPR010428">
    <property type="entry name" value="Zincin_1"/>
</dbReference>
<comment type="caution">
    <text evidence="2">The sequence shown here is derived from an EMBL/GenBank/DDBJ whole genome shotgun (WGS) entry which is preliminary data.</text>
</comment>
<dbReference type="InterPro" id="IPR038555">
    <property type="entry name" value="Zincin_1_sf"/>
</dbReference>
<name>A0ABS2D711_9SPHN</name>
<evidence type="ECO:0000313" key="2">
    <source>
        <dbReference type="EMBL" id="MBM6576720.1"/>
    </source>
</evidence>
<feature type="compositionally biased region" description="Gly residues" evidence="1">
    <location>
        <begin position="137"/>
        <end position="147"/>
    </location>
</feature>
<proteinExistence type="predicted"/>
<gene>
    <name evidence="2" type="ORF">ILT43_10065</name>
</gene>
<dbReference type="Gene3D" id="3.30.2010.20">
    <property type="match status" value="1"/>
</dbReference>
<feature type="region of interest" description="Disordered" evidence="1">
    <location>
        <begin position="128"/>
        <end position="147"/>
    </location>
</feature>